<dbReference type="AlphaFoldDB" id="A0A9J7A020"/>
<organism evidence="1 2">
    <name type="scientific">Candidatus Endoriftia persephonae</name>
    <dbReference type="NCBI Taxonomy" id="393765"/>
    <lineage>
        <taxon>Bacteria</taxon>
        <taxon>Pseudomonadati</taxon>
        <taxon>Pseudomonadota</taxon>
        <taxon>Gammaproteobacteria</taxon>
        <taxon>Chromatiales</taxon>
        <taxon>Sedimenticolaceae</taxon>
        <taxon>Candidatus Endoriftia</taxon>
    </lineage>
</organism>
<accession>A0A9J7A020</accession>
<dbReference type="EMBL" id="CP090569">
    <property type="protein sequence ID" value="USF88176.1"/>
    <property type="molecule type" value="Genomic_DNA"/>
</dbReference>
<keyword evidence="2" id="KW-1185">Reference proteome</keyword>
<evidence type="ECO:0000313" key="1">
    <source>
        <dbReference type="EMBL" id="USF88176.1"/>
    </source>
</evidence>
<dbReference type="KEGG" id="eps:L0Y14_02735"/>
<gene>
    <name evidence="1" type="ORF">L0Y14_02735</name>
</gene>
<sequence>MDSYLLLKAIHLLGVTAGADQTGQNGEGISAGSADPRALLAARPDVNHIRYPGDPAAAADPLLDGFQAGVMASSSDVMRPVGEKGV</sequence>
<protein>
    <submittedName>
        <fullName evidence="1">Uncharacterized protein</fullName>
    </submittedName>
</protein>
<name>A0A9J7A020_9GAMM</name>
<dbReference type="RefSeq" id="WP_240991553.1">
    <property type="nucleotide sequence ID" value="NZ_CP090569.1"/>
</dbReference>
<proteinExistence type="predicted"/>
<dbReference type="Proteomes" id="UP001056649">
    <property type="component" value="Chromosome"/>
</dbReference>
<reference evidence="1" key="1">
    <citation type="journal article" date="2022" name="Mol. Ecol. Resour.">
        <title>The complete and closed genome of the facultative generalist Candidatus Endoriftia persephone from deep-sea hydrothermal vents.</title>
        <authorList>
            <person name="de Oliveira A.L."/>
            <person name="Srivastava A."/>
            <person name="Espada-Hinojosa S."/>
            <person name="Bright M."/>
        </authorList>
    </citation>
    <scope>NUCLEOTIDE SEQUENCE</scope>
    <source>
        <strain evidence="1">Tica-EPR-9o50.N</strain>
    </source>
</reference>
<evidence type="ECO:0000313" key="2">
    <source>
        <dbReference type="Proteomes" id="UP001056649"/>
    </source>
</evidence>